<accession>A0A4U0X1J1</accession>
<evidence type="ECO:0000313" key="2">
    <source>
        <dbReference type="Proteomes" id="UP000309340"/>
    </source>
</evidence>
<dbReference type="EMBL" id="NAJQ01000440">
    <property type="protein sequence ID" value="TKA69621.1"/>
    <property type="molecule type" value="Genomic_DNA"/>
</dbReference>
<dbReference type="OrthoDB" id="5405126at2759"/>
<reference evidence="1 2" key="1">
    <citation type="submission" date="2017-03" db="EMBL/GenBank/DDBJ databases">
        <title>Genomes of endolithic fungi from Antarctica.</title>
        <authorList>
            <person name="Coleine C."/>
            <person name="Masonjones S."/>
            <person name="Stajich J.E."/>
        </authorList>
    </citation>
    <scope>NUCLEOTIDE SEQUENCE [LARGE SCALE GENOMIC DNA]</scope>
    <source>
        <strain evidence="1 2">CCFEE 5184</strain>
    </source>
</reference>
<dbReference type="Proteomes" id="UP000309340">
    <property type="component" value="Unassembled WGS sequence"/>
</dbReference>
<keyword evidence="2" id="KW-1185">Reference proteome</keyword>
<comment type="caution">
    <text evidence="1">The sequence shown here is derived from an EMBL/GenBank/DDBJ whole genome shotgun (WGS) entry which is preliminary data.</text>
</comment>
<organism evidence="1 2">
    <name type="scientific">Friedmanniomyces simplex</name>
    <dbReference type="NCBI Taxonomy" id="329884"/>
    <lineage>
        <taxon>Eukaryota</taxon>
        <taxon>Fungi</taxon>
        <taxon>Dikarya</taxon>
        <taxon>Ascomycota</taxon>
        <taxon>Pezizomycotina</taxon>
        <taxon>Dothideomycetes</taxon>
        <taxon>Dothideomycetidae</taxon>
        <taxon>Mycosphaerellales</taxon>
        <taxon>Teratosphaeriaceae</taxon>
        <taxon>Friedmanniomyces</taxon>
    </lineage>
</organism>
<protein>
    <submittedName>
        <fullName evidence="1">Uncharacterized protein</fullName>
    </submittedName>
</protein>
<evidence type="ECO:0000313" key="1">
    <source>
        <dbReference type="EMBL" id="TKA69621.1"/>
    </source>
</evidence>
<sequence length="342" mass="37707">MTTICTRYGLPVFQPTTNLDLQDALTSFRNKHIIPAYLRPSERRLIFGTKHRQLLADNPRTTQIGDEEVPLTWIDRRTEIPNRTRLFNKAVDLIAQGEGKDWANLPALLSGLKSTGAKMVGGHMGRVVRKANNAGRLGSIIQCLQQVEHTGLTLKDDVVLSNVVWALHDLAQRDAWSAEATEKAMKWANVVSMLLETEEHGGGKTTRAGDARRRPEVIGLFLELAAVQAYKHQGGKDVDGKVKMYTERLLACIGDQAQPPSHAPAASGPQSEMLNGVPIYHGLLLAEKVLGSDLPRPAQARRIREDYEAGLTILAQAIEAQEPKEGSYGAGALRCWRECLRD</sequence>
<dbReference type="AlphaFoldDB" id="A0A4U0X1J1"/>
<proteinExistence type="predicted"/>
<gene>
    <name evidence="1" type="ORF">B0A55_06773</name>
</gene>
<name>A0A4U0X1J1_9PEZI</name>